<feature type="domain" description="Pyrrolo-quinoline quinone repeat" evidence="6">
    <location>
        <begin position="175"/>
        <end position="806"/>
    </location>
</feature>
<keyword evidence="5" id="KW-1133">Transmembrane helix</keyword>
<dbReference type="PANTHER" id="PTHR32303">
    <property type="entry name" value="QUINOPROTEIN ALCOHOL DEHYDROGENASE (CYTOCHROME C)"/>
    <property type="match status" value="1"/>
</dbReference>
<dbReference type="InterPro" id="IPR018391">
    <property type="entry name" value="PQQ_b-propeller_rpt"/>
</dbReference>
<gene>
    <name evidence="7" type="ORF">SAMN02982989_1554</name>
</gene>
<feature type="transmembrane region" description="Helical" evidence="5">
    <location>
        <begin position="20"/>
        <end position="40"/>
    </location>
</feature>
<keyword evidence="3" id="KW-0560">Oxidoreductase</keyword>
<protein>
    <submittedName>
        <fullName evidence="7">Quinate dehydrogenase (Quinone)</fullName>
    </submittedName>
</protein>
<evidence type="ECO:0000259" key="6">
    <source>
        <dbReference type="Pfam" id="PF01011"/>
    </source>
</evidence>
<keyword evidence="5" id="KW-0812">Transmembrane</keyword>
<dbReference type="Gene3D" id="2.140.10.10">
    <property type="entry name" value="Quinoprotein alcohol dehydrogenase-like superfamily"/>
    <property type="match status" value="2"/>
</dbReference>
<feature type="transmembrane region" description="Helical" evidence="5">
    <location>
        <begin position="46"/>
        <end position="64"/>
    </location>
</feature>
<evidence type="ECO:0000313" key="7">
    <source>
        <dbReference type="EMBL" id="SMF37361.1"/>
    </source>
</evidence>
<feature type="compositionally biased region" description="Low complexity" evidence="4">
    <location>
        <begin position="290"/>
        <end position="316"/>
    </location>
</feature>
<dbReference type="SUPFAM" id="SSF50998">
    <property type="entry name" value="Quinoprotein alcohol dehydrogenase-like"/>
    <property type="match status" value="1"/>
</dbReference>
<comment type="cofactor">
    <cofactor evidence="1">
        <name>pyrroloquinoline quinone</name>
        <dbReference type="ChEBI" id="CHEBI:58442"/>
    </cofactor>
</comment>
<feature type="region of interest" description="Disordered" evidence="4">
    <location>
        <begin position="555"/>
        <end position="578"/>
    </location>
</feature>
<dbReference type="InterPro" id="IPR017511">
    <property type="entry name" value="PQQ_mDH"/>
</dbReference>
<evidence type="ECO:0000256" key="4">
    <source>
        <dbReference type="SAM" id="MobiDB-lite"/>
    </source>
</evidence>
<sequence length="831" mass="89097">MSLQSSSPQTARSGGWLLKIVGILVFLGGLPLLAGGIQLITLGGSWYYALVGAALLIVGILFFLRRKAAVWLFALLYIATIAWALWEAGLDFWPLVPRIVAPTVLAIVVALLAPLFPASGPSSKALPFGIAAILALGLVGAGYLAFQPHQVIRNEVAEVPAPQGQAAAEGSASDWRHYGRTPHGTRYAPFDVINRDNVQNLEVAWTFRTGDPAEKGAEDQNTPLQVGDTVYHCTAHNIVHALNAETGEVRWKFDPQAKSPVWQRCRGVSYYEPPVTAAVQPAEPAPAAPAAPADPTAPALAAPTPEAPQAQAAPAPVAPATPAQCAARIVMTTIDARLIELDAKTGEPCAEFGNGGTVNLRDGMGEVKDGFYFQTSAPTVMRDLILVGGWVWDNREVNEPSGAVRAFNARTGELAWAWDLGNPNITRYPPEGESYTRGTPNVWSTPAYDDELGLVYLPTGNATPDFFGAHRSEAAEQYSASVVALDIATGRERWKFQTVHHDIWDYDVPSQPALYDVPDGNGGTQPALIQITKRGQIFMLNRQTGEPIATVEEKPVPQTGGVSEDHVSATQPYSTGMPSIGTEPFTEARMWGATPWDQLYCRIEFKKMRYEGEFTPPGTDVSLIMPGYYGGMNWGSASIDEANAMLVVNDIRMPQFVQLIPQAEVEGRGGAAAHDGLSSQTGTPYAAWKNGFMSPLGVPCHQPPYGTISGIDLKTRQLVWQVPAGTLQDTGPLGMKTGLPLPVGMPSLGGPTTTAGGLVFYAGTQDYYLRALDVRTGQELWKARLPVGAQATPMTYVSPESGRQFVVVSAGGSRQSPDRGDYIIAFSLPKQ</sequence>
<dbReference type="Proteomes" id="UP000192903">
    <property type="component" value="Unassembled WGS sequence"/>
</dbReference>
<keyword evidence="8" id="KW-1185">Reference proteome</keyword>
<dbReference type="InterPro" id="IPR011047">
    <property type="entry name" value="Quinoprotein_ADH-like_sf"/>
</dbReference>
<proteinExistence type="inferred from homology"/>
<keyword evidence="5" id="KW-0472">Membrane</keyword>
<dbReference type="AlphaFoldDB" id="A0A1X7EPU1"/>
<feature type="region of interest" description="Disordered" evidence="4">
    <location>
        <begin position="282"/>
        <end position="316"/>
    </location>
</feature>
<accession>A0A1X7EPU1</accession>
<dbReference type="GO" id="GO:0016020">
    <property type="term" value="C:membrane"/>
    <property type="evidence" value="ECO:0007669"/>
    <property type="project" value="InterPro"/>
</dbReference>
<dbReference type="NCBIfam" id="TIGR03074">
    <property type="entry name" value="PQQ_membr_DH"/>
    <property type="match status" value="1"/>
</dbReference>
<dbReference type="InterPro" id="IPR002372">
    <property type="entry name" value="PQQ_rpt_dom"/>
</dbReference>
<feature type="transmembrane region" description="Helical" evidence="5">
    <location>
        <begin position="125"/>
        <end position="146"/>
    </location>
</feature>
<organism evidence="7 8">
    <name type="scientific">Xaviernesmea oryzae</name>
    <dbReference type="NCBI Taxonomy" id="464029"/>
    <lineage>
        <taxon>Bacteria</taxon>
        <taxon>Pseudomonadati</taxon>
        <taxon>Pseudomonadota</taxon>
        <taxon>Alphaproteobacteria</taxon>
        <taxon>Hyphomicrobiales</taxon>
        <taxon>Rhizobiaceae</taxon>
        <taxon>Rhizobium/Agrobacterium group</taxon>
        <taxon>Xaviernesmea</taxon>
    </lineage>
</organism>
<comment type="similarity">
    <text evidence="2">Belongs to the bacterial PQQ dehydrogenase family.</text>
</comment>
<name>A0A1X7EPU1_9HYPH</name>
<dbReference type="GO" id="GO:0048038">
    <property type="term" value="F:quinone binding"/>
    <property type="evidence" value="ECO:0007669"/>
    <property type="project" value="InterPro"/>
</dbReference>
<evidence type="ECO:0000256" key="2">
    <source>
        <dbReference type="ARBA" id="ARBA00008156"/>
    </source>
</evidence>
<dbReference type="EMBL" id="FXAF01000006">
    <property type="protein sequence ID" value="SMF37361.1"/>
    <property type="molecule type" value="Genomic_DNA"/>
</dbReference>
<reference evidence="8" key="1">
    <citation type="submission" date="2017-04" db="EMBL/GenBank/DDBJ databases">
        <authorList>
            <person name="Varghese N."/>
            <person name="Submissions S."/>
        </authorList>
    </citation>
    <scope>NUCLEOTIDE SEQUENCE [LARGE SCALE GENOMIC DNA]</scope>
    <source>
        <strain evidence="8">B4P</strain>
    </source>
</reference>
<feature type="transmembrane region" description="Helical" evidence="5">
    <location>
        <begin position="92"/>
        <end position="113"/>
    </location>
</feature>
<dbReference type="GO" id="GO:0008876">
    <property type="term" value="F:quinoprotein glucose dehydrogenase activity"/>
    <property type="evidence" value="ECO:0007669"/>
    <property type="project" value="TreeGrafter"/>
</dbReference>
<dbReference type="CDD" id="cd10280">
    <property type="entry name" value="PQQ_mGDH"/>
    <property type="match status" value="1"/>
</dbReference>
<evidence type="ECO:0000313" key="8">
    <source>
        <dbReference type="Proteomes" id="UP000192903"/>
    </source>
</evidence>
<dbReference type="Pfam" id="PF01011">
    <property type="entry name" value="PQQ"/>
    <property type="match status" value="1"/>
</dbReference>
<dbReference type="STRING" id="464029.SAMN02982989_1554"/>
<dbReference type="SMART" id="SM00564">
    <property type="entry name" value="PQQ"/>
    <property type="match status" value="5"/>
</dbReference>
<feature type="transmembrane region" description="Helical" evidence="5">
    <location>
        <begin position="69"/>
        <end position="86"/>
    </location>
</feature>
<evidence type="ECO:0000256" key="3">
    <source>
        <dbReference type="ARBA" id="ARBA00023002"/>
    </source>
</evidence>
<feature type="compositionally biased region" description="Polar residues" evidence="4">
    <location>
        <begin position="568"/>
        <end position="577"/>
    </location>
</feature>
<evidence type="ECO:0000256" key="5">
    <source>
        <dbReference type="SAM" id="Phobius"/>
    </source>
</evidence>
<evidence type="ECO:0000256" key="1">
    <source>
        <dbReference type="ARBA" id="ARBA00001931"/>
    </source>
</evidence>
<dbReference type="RefSeq" id="WP_085421855.1">
    <property type="nucleotide sequence ID" value="NZ_FXAF01000006.1"/>
</dbReference>
<dbReference type="OrthoDB" id="9794322at2"/>
<dbReference type="PANTHER" id="PTHR32303:SF4">
    <property type="entry name" value="QUINOPROTEIN GLUCOSE DEHYDROGENASE"/>
    <property type="match status" value="1"/>
</dbReference>